<keyword evidence="3" id="KW-1185">Reference proteome</keyword>
<dbReference type="Proteomes" id="UP001458946">
    <property type="component" value="Unassembled WGS sequence"/>
</dbReference>
<comment type="caution">
    <text evidence="2">The sequence shown here is derived from an EMBL/GenBank/DDBJ whole genome shotgun (WGS) entry which is preliminary data.</text>
</comment>
<sequence length="168" mass="18949">MIFTSTDNQFAQLKFVSQRTEASEIVVPSAYINAKKMNFFEDLEHVAGTVTGRLLVILLIILLLGYGNWAAYSQWSTTKSLERHGQIVQAEVTNLSTARNRSFVDYFVTYRLPACLNPDGKTHDANVRESAYREAEERRTIGVKFLADHPEIQRVLGSKSPTSFLISC</sequence>
<dbReference type="RefSeq" id="WP_353542435.1">
    <property type="nucleotide sequence ID" value="NZ_BAABRN010000024.1"/>
</dbReference>
<evidence type="ECO:0000313" key="2">
    <source>
        <dbReference type="EMBL" id="GAA5502467.1"/>
    </source>
</evidence>
<protein>
    <submittedName>
        <fullName evidence="2">Uncharacterized protein</fullName>
    </submittedName>
</protein>
<evidence type="ECO:0000313" key="3">
    <source>
        <dbReference type="Proteomes" id="UP001458946"/>
    </source>
</evidence>
<evidence type="ECO:0000256" key="1">
    <source>
        <dbReference type="SAM" id="Phobius"/>
    </source>
</evidence>
<proteinExistence type="predicted"/>
<dbReference type="EMBL" id="BAABRN010000024">
    <property type="protein sequence ID" value="GAA5502467.1"/>
    <property type="molecule type" value="Genomic_DNA"/>
</dbReference>
<feature type="transmembrane region" description="Helical" evidence="1">
    <location>
        <begin position="46"/>
        <end position="66"/>
    </location>
</feature>
<keyword evidence="1" id="KW-0472">Membrane</keyword>
<accession>A0ABP9VB36</accession>
<reference evidence="2 3" key="1">
    <citation type="submission" date="2024-02" db="EMBL/GenBank/DDBJ databases">
        <title>Deinococcus xinjiangensis NBRC 107630.</title>
        <authorList>
            <person name="Ichikawa N."/>
            <person name="Katano-Makiyama Y."/>
            <person name="Hidaka K."/>
        </authorList>
    </citation>
    <scope>NUCLEOTIDE SEQUENCE [LARGE SCALE GENOMIC DNA]</scope>
    <source>
        <strain evidence="2 3">NBRC 107630</strain>
    </source>
</reference>
<keyword evidence="1" id="KW-0812">Transmembrane</keyword>
<name>A0ABP9VB36_9DEIO</name>
<organism evidence="2 3">
    <name type="scientific">Deinococcus xinjiangensis</name>
    <dbReference type="NCBI Taxonomy" id="457454"/>
    <lineage>
        <taxon>Bacteria</taxon>
        <taxon>Thermotogati</taxon>
        <taxon>Deinococcota</taxon>
        <taxon>Deinococci</taxon>
        <taxon>Deinococcales</taxon>
        <taxon>Deinococcaceae</taxon>
        <taxon>Deinococcus</taxon>
    </lineage>
</organism>
<keyword evidence="1" id="KW-1133">Transmembrane helix</keyword>
<gene>
    <name evidence="2" type="ORF">Dxin01_02211</name>
</gene>